<comment type="caution">
    <text evidence="1">The sequence shown here is derived from an EMBL/GenBank/DDBJ whole genome shotgun (WGS) entry which is preliminary data.</text>
</comment>
<organism evidence="1 2">
    <name type="scientific">Mytilus galloprovincialis</name>
    <name type="common">Mediterranean mussel</name>
    <dbReference type="NCBI Taxonomy" id="29158"/>
    <lineage>
        <taxon>Eukaryota</taxon>
        <taxon>Metazoa</taxon>
        <taxon>Spiralia</taxon>
        <taxon>Lophotrochozoa</taxon>
        <taxon>Mollusca</taxon>
        <taxon>Bivalvia</taxon>
        <taxon>Autobranchia</taxon>
        <taxon>Pteriomorphia</taxon>
        <taxon>Mytilida</taxon>
        <taxon>Mytiloidea</taxon>
        <taxon>Mytilidae</taxon>
        <taxon>Mytilinae</taxon>
        <taxon>Mytilus</taxon>
    </lineage>
</organism>
<name>A0A8B6BYU1_MYTGA</name>
<accession>A0A8B6BYU1</accession>
<evidence type="ECO:0000313" key="1">
    <source>
        <dbReference type="EMBL" id="VDH97341.1"/>
    </source>
</evidence>
<dbReference type="EMBL" id="UYJE01000889">
    <property type="protein sequence ID" value="VDH97341.1"/>
    <property type="molecule type" value="Genomic_DNA"/>
</dbReference>
<reference evidence="1" key="1">
    <citation type="submission" date="2018-11" db="EMBL/GenBank/DDBJ databases">
        <authorList>
            <person name="Alioto T."/>
            <person name="Alioto T."/>
        </authorList>
    </citation>
    <scope>NUCLEOTIDE SEQUENCE</scope>
</reference>
<dbReference type="AlphaFoldDB" id="A0A8B6BYU1"/>
<sequence>MPLMGAGLGVTQPHVQLSTSNEPATIVKLFVAIAHRPTEYDSSLSSVIGEHTQVKIPTVSYGAEKTARKSLGFSGKENEQNLPYEGEVKVDSQTSCFNYMLIKIDIV</sequence>
<gene>
    <name evidence="1" type="ORF">MGAL_10B006987</name>
</gene>
<dbReference type="Proteomes" id="UP000596742">
    <property type="component" value="Unassembled WGS sequence"/>
</dbReference>
<keyword evidence="2" id="KW-1185">Reference proteome</keyword>
<dbReference type="OrthoDB" id="10456776at2759"/>
<protein>
    <submittedName>
        <fullName evidence="1">Uncharacterized protein</fullName>
    </submittedName>
</protein>
<evidence type="ECO:0000313" key="2">
    <source>
        <dbReference type="Proteomes" id="UP000596742"/>
    </source>
</evidence>
<proteinExistence type="predicted"/>